<dbReference type="InterPro" id="IPR036465">
    <property type="entry name" value="vWFA_dom_sf"/>
</dbReference>
<proteinExistence type="predicted"/>
<keyword evidence="1" id="KW-0472">Membrane</keyword>
<evidence type="ECO:0000256" key="1">
    <source>
        <dbReference type="SAM" id="Phobius"/>
    </source>
</evidence>
<feature type="domain" description="VWFA" evidence="2">
    <location>
        <begin position="138"/>
        <end position="324"/>
    </location>
</feature>
<feature type="transmembrane region" description="Helical" evidence="1">
    <location>
        <begin position="15"/>
        <end position="36"/>
    </location>
</feature>
<reference evidence="4" key="1">
    <citation type="submission" date="2024-04" db="EMBL/GenBank/DDBJ databases">
        <title>Phylogenomic analyses of a clade within the roseobacter group suggest taxonomic reassignments of species of the genera Aestuariivita, Citreicella, Loktanella, Nautella, Pelagibaca, Ruegeria, Thalassobius, Thiobacimonas and Tropicibacter, and the proposal o.</title>
        <authorList>
            <person name="Jeon C.O."/>
        </authorList>
    </citation>
    <scope>NUCLEOTIDE SEQUENCE [LARGE SCALE GENOMIC DNA]</scope>
    <source>
        <strain evidence="4">SS1-5</strain>
    </source>
</reference>
<dbReference type="RefSeq" id="WP_342078660.1">
    <property type="nucleotide sequence ID" value="NZ_CP151767.2"/>
</dbReference>
<gene>
    <name evidence="3" type="ORF">AABB31_11275</name>
</gene>
<dbReference type="AlphaFoldDB" id="A0AAN0MGC1"/>
<dbReference type="PROSITE" id="PS50234">
    <property type="entry name" value="VWFA"/>
    <property type="match status" value="1"/>
</dbReference>
<keyword evidence="1" id="KW-1133">Transmembrane helix</keyword>
<dbReference type="InterPro" id="IPR028087">
    <property type="entry name" value="Tad_N"/>
</dbReference>
<evidence type="ECO:0000313" key="4">
    <source>
        <dbReference type="Proteomes" id="UP001470809"/>
    </source>
</evidence>
<protein>
    <submittedName>
        <fullName evidence="3">Pilus assembly protein TadG-related protein</fullName>
    </submittedName>
</protein>
<evidence type="ECO:0000313" key="3">
    <source>
        <dbReference type="EMBL" id="WZU69368.1"/>
    </source>
</evidence>
<reference evidence="3 4" key="2">
    <citation type="submission" date="2024-08" db="EMBL/GenBank/DDBJ databases">
        <title>Phylogenomic analyses of a clade within the roseobacter group suggest taxonomic reassignments of species of the genera Aestuariivita, Citreicella, Loktanella, Nautella, Pelagibaca, Ruegeria, Thalassobius, Thiobacimonas and Tropicibacter, and the proposal o.</title>
        <authorList>
            <person name="Jeon C.O."/>
        </authorList>
    </citation>
    <scope>NUCLEOTIDE SEQUENCE [LARGE SCALE GENOMIC DNA]</scope>
    <source>
        <strain evidence="3 4">SS1-5</strain>
    </source>
</reference>
<keyword evidence="1" id="KW-0812">Transmembrane</keyword>
<sequence length="523" mass="57521">MRSEILRKFGREEDGSVIVLTIVLLIIMLVLGGMAVDFMRFESRRALLQSVSDRAVLAAAELDQQLDAKEVVKDYFKKAGFENTIVGEPTVGGDGVNSRSVGVEAKLDIETFYLRFLGIGELAAPAVSGATEGVGNVEISLIVDVSGSMYSVVTGESVRKIDRLQEAATSFIDQLLVDEYDGQVSVSLVPYSEHVSVGPEIFSAIGASKVTYTDDPDPATGTSDYYTANDVYCVEIPKDEYSTTTFNPAASYTQVRTWQSNQFGFGGWEGTPGTRDYTNGVLDQPLCPNDVNERIIAISDNKTDLTTAIAGLRPRGGTSIFLGMKWGVTLLDPSFRTQAAGLTSVPSEFKNTRPSNYPQDDPNSSVAKYVVLMTDGQNSSSSRIASEHYDNAEYAELWNTYNFPFMWYNANYLTTDLGNQLRALEGQPFNGGYGTVRDGLIDPLVEYTEDEGDRLLQNICTKAREQNIIVFTIAMDAQQHGRDEMKECASKPSELYYFETSGKELVAIFDKIAEQITDLRLNL</sequence>
<dbReference type="EMBL" id="CP151767">
    <property type="protein sequence ID" value="WZU69368.1"/>
    <property type="molecule type" value="Genomic_DNA"/>
</dbReference>
<dbReference type="SUPFAM" id="SSF53300">
    <property type="entry name" value="vWA-like"/>
    <property type="match status" value="1"/>
</dbReference>
<name>A0AAN0MGC1_9RHOB</name>
<dbReference type="Gene3D" id="3.40.50.410">
    <property type="entry name" value="von Willebrand factor, type A domain"/>
    <property type="match status" value="1"/>
</dbReference>
<accession>A0AAN0MGC1</accession>
<dbReference type="KEGG" id="yrh:AABB31_11275"/>
<organism evidence="3 4">
    <name type="scientific">Yoonia rhodophyticola</name>
    <dbReference type="NCBI Taxonomy" id="3137370"/>
    <lineage>
        <taxon>Bacteria</taxon>
        <taxon>Pseudomonadati</taxon>
        <taxon>Pseudomonadota</taxon>
        <taxon>Alphaproteobacteria</taxon>
        <taxon>Rhodobacterales</taxon>
        <taxon>Paracoccaceae</taxon>
        <taxon>Yoonia</taxon>
    </lineage>
</organism>
<dbReference type="Proteomes" id="UP001470809">
    <property type="component" value="Chromosome"/>
</dbReference>
<keyword evidence="4" id="KW-1185">Reference proteome</keyword>
<evidence type="ECO:0000259" key="2">
    <source>
        <dbReference type="PROSITE" id="PS50234"/>
    </source>
</evidence>
<dbReference type="InterPro" id="IPR002035">
    <property type="entry name" value="VWF_A"/>
</dbReference>
<dbReference type="Pfam" id="PF13400">
    <property type="entry name" value="Tad"/>
    <property type="match status" value="1"/>
</dbReference>